<dbReference type="Proteomes" id="UP000707451">
    <property type="component" value="Unassembled WGS sequence"/>
</dbReference>
<dbReference type="Gene3D" id="1.20.1280.50">
    <property type="match status" value="1"/>
</dbReference>
<comment type="caution">
    <text evidence="2">The sequence shown here is derived from an EMBL/GenBank/DDBJ whole genome shotgun (WGS) entry which is preliminary data.</text>
</comment>
<evidence type="ECO:0000256" key="1">
    <source>
        <dbReference type="SAM" id="MobiDB-lite"/>
    </source>
</evidence>
<feature type="region of interest" description="Disordered" evidence="1">
    <location>
        <begin position="1"/>
        <end position="26"/>
    </location>
</feature>
<sequence>MPTSPAPYQPDSHPQQLTPSPPSTRPLSPLDIPELLELIFSYINGHTLRISVLVCRQWYRLNQDRLFREVIWDINWKPSAPKQALKQLPGAGRLVLSCSQEALEWRGPDLHNALLTLQTPARQWTTNSSLAWYRNSVTATTATEFDNYSLLRELVLTVGLNFKDTAMDVLPFPPSLTSLTIHQDMLVSLDIGRILAICPLLRTLHLSSKVVMVFRGPYTSQGKGTLQDPLPLRSLVLQHPAVRQSWMEDLLTITPHLQELQLINVKGYNGAPWHSPRFRNYLQGLSLGHLRQFHFSQHWSSIDEPDQAEMAFAICPLAKERSFLCYDMTPEIVGSLTGQSIMLTTLEIHLPFDSYCYRDGWRRDTNDHGYQYSARLLHQLLCECSNLRHLRTLKIPYMTYWMDIHHRLGYFSPAEGYGPSRSSVMAVPGIWICRGLETLDLDLHLHERARVRGDLHLRIAYGYVARVCTHLQDLRISFPINCPYPPGDPDWGYRPFGLSGGMCLLSRLARLKRLRIENRDGPVDCQLAELNWLCRSGRMEEHRARRRTIVDDWKEIYEREADVESVRLSGVAGLPIILLGSGRIDLELMESLKNQGLLRDVVDAVKDMDTDEFDCLPELRRLACGRHLDQTPEKEMRSVFYSRPSSFVVEWLSSWGWL</sequence>
<gene>
    <name evidence="2" type="ORF">KI688_000717</name>
</gene>
<dbReference type="EMBL" id="JAHRHY010000001">
    <property type="protein sequence ID" value="KAG9072936.1"/>
    <property type="molecule type" value="Genomic_DNA"/>
</dbReference>
<proteinExistence type="predicted"/>
<dbReference type="SUPFAM" id="SSF52047">
    <property type="entry name" value="RNI-like"/>
    <property type="match status" value="1"/>
</dbReference>
<dbReference type="InterPro" id="IPR036047">
    <property type="entry name" value="F-box-like_dom_sf"/>
</dbReference>
<dbReference type="InterPro" id="IPR032675">
    <property type="entry name" value="LRR_dom_sf"/>
</dbReference>
<keyword evidence="3" id="KW-1185">Reference proteome</keyword>
<evidence type="ECO:0000313" key="2">
    <source>
        <dbReference type="EMBL" id="KAG9072936.1"/>
    </source>
</evidence>
<dbReference type="SUPFAM" id="SSF81383">
    <property type="entry name" value="F-box domain"/>
    <property type="match status" value="1"/>
</dbReference>
<organism evidence="2 3">
    <name type="scientific">Linnemannia hyalina</name>
    <dbReference type="NCBI Taxonomy" id="64524"/>
    <lineage>
        <taxon>Eukaryota</taxon>
        <taxon>Fungi</taxon>
        <taxon>Fungi incertae sedis</taxon>
        <taxon>Mucoromycota</taxon>
        <taxon>Mortierellomycotina</taxon>
        <taxon>Mortierellomycetes</taxon>
        <taxon>Mortierellales</taxon>
        <taxon>Mortierellaceae</taxon>
        <taxon>Linnemannia</taxon>
    </lineage>
</organism>
<name>A0A9P7Y539_9FUNG</name>
<dbReference type="AlphaFoldDB" id="A0A9P7Y539"/>
<evidence type="ECO:0008006" key="4">
    <source>
        <dbReference type="Google" id="ProtNLM"/>
    </source>
</evidence>
<dbReference type="Gene3D" id="3.80.10.10">
    <property type="entry name" value="Ribonuclease Inhibitor"/>
    <property type="match status" value="1"/>
</dbReference>
<evidence type="ECO:0000313" key="3">
    <source>
        <dbReference type="Proteomes" id="UP000707451"/>
    </source>
</evidence>
<dbReference type="OrthoDB" id="2398163at2759"/>
<accession>A0A9P7Y539</accession>
<protein>
    <recommendedName>
        <fullName evidence="4">F-box domain-containing protein</fullName>
    </recommendedName>
</protein>
<reference evidence="2" key="1">
    <citation type="submission" date="2021-06" db="EMBL/GenBank/DDBJ databases">
        <title>Genome Sequence of Mortierella hyaline Strain SCG-10, a Cold-Adapted, Nitrate-Reducing Fungus Isolated from Soil in Minnesota, USA.</title>
        <authorList>
            <person name="Aldossari N."/>
        </authorList>
    </citation>
    <scope>NUCLEOTIDE SEQUENCE</scope>
    <source>
        <strain evidence="2">SCG-10</strain>
    </source>
</reference>